<dbReference type="PANTHER" id="PTHR11527">
    <property type="entry name" value="HEAT-SHOCK PROTEIN 20 FAMILY MEMBER"/>
    <property type="match status" value="1"/>
</dbReference>
<dbReference type="STRING" id="1101373.A9O67_00975"/>
<feature type="domain" description="SHSP" evidence="3">
    <location>
        <begin position="30"/>
        <end position="141"/>
    </location>
</feature>
<gene>
    <name evidence="4" type="ORF">A9O67_00975</name>
    <name evidence="5" type="ORF">Tfont_02478</name>
</gene>
<dbReference type="Pfam" id="PF00011">
    <property type="entry name" value="HSP20"/>
    <property type="match status" value="1"/>
</dbReference>
<evidence type="ECO:0000259" key="3">
    <source>
        <dbReference type="PROSITE" id="PS01031"/>
    </source>
</evidence>
<dbReference type="InterPro" id="IPR002068">
    <property type="entry name" value="A-crystallin/Hsp20_dom"/>
</dbReference>
<dbReference type="RefSeq" id="WP_068607240.1">
    <property type="nucleotide sequence ID" value="NZ_LZDH01000023.1"/>
</dbReference>
<evidence type="ECO:0000313" key="7">
    <source>
        <dbReference type="Proteomes" id="UP000316388"/>
    </source>
</evidence>
<keyword evidence="5" id="KW-0346">Stress response</keyword>
<dbReference type="InterPro" id="IPR031107">
    <property type="entry name" value="Small_HSP"/>
</dbReference>
<reference evidence="5 7" key="2">
    <citation type="submission" date="2019-07" db="EMBL/GenBank/DDBJ databases">
        <title>Tepidimonas fonticaldi AT-A2 draft genome.</title>
        <authorList>
            <person name="Da Costa M.S."/>
            <person name="Froufe H.J.C."/>
            <person name="Egas C."/>
            <person name="Albuquerque L."/>
        </authorList>
    </citation>
    <scope>NUCLEOTIDE SEQUENCE [LARGE SCALE GENOMIC DNA]</scope>
    <source>
        <strain evidence="5 7">AT-A2</strain>
    </source>
</reference>
<organism evidence="4 6">
    <name type="scientific">Tepidimonas fonticaldi</name>
    <dbReference type="NCBI Taxonomy" id="1101373"/>
    <lineage>
        <taxon>Bacteria</taxon>
        <taxon>Pseudomonadati</taxon>
        <taxon>Pseudomonadota</taxon>
        <taxon>Betaproteobacteria</taxon>
        <taxon>Burkholderiales</taxon>
        <taxon>Tepidimonas</taxon>
    </lineage>
</organism>
<evidence type="ECO:0000313" key="5">
    <source>
        <dbReference type="EMBL" id="TSE34862.1"/>
    </source>
</evidence>
<evidence type="ECO:0000256" key="2">
    <source>
        <dbReference type="RuleBase" id="RU003616"/>
    </source>
</evidence>
<dbReference type="Proteomes" id="UP000316388">
    <property type="component" value="Unassembled WGS sequence"/>
</dbReference>
<reference evidence="4 6" key="1">
    <citation type="submission" date="2016-06" db="EMBL/GenBank/DDBJ databases">
        <title>Genome sequence of Tepidimonas fonticaldi PL17.</title>
        <authorList>
            <person name="Pinnaka A.K."/>
        </authorList>
    </citation>
    <scope>NUCLEOTIDE SEQUENCE [LARGE SCALE GENOMIC DNA]</scope>
    <source>
        <strain evidence="4 6">PL17</strain>
    </source>
</reference>
<dbReference type="PROSITE" id="PS01031">
    <property type="entry name" value="SHSP"/>
    <property type="match status" value="1"/>
</dbReference>
<evidence type="ECO:0000313" key="6">
    <source>
        <dbReference type="Proteomes" id="UP000091969"/>
    </source>
</evidence>
<evidence type="ECO:0000313" key="4">
    <source>
        <dbReference type="EMBL" id="OBS31467.1"/>
    </source>
</evidence>
<name>A0A1A6DWZ5_9BURK</name>
<keyword evidence="6" id="KW-1185">Reference proteome</keyword>
<dbReference type="EMBL" id="VJOO01000034">
    <property type="protein sequence ID" value="TSE34862.1"/>
    <property type="molecule type" value="Genomic_DNA"/>
</dbReference>
<sequence length="141" mass="15704">MSNLIPRRMSLFDEFFRDMAPAFYVRPLHGEPLPQQIKVDVKENDQAYVISAEMPGVGKDNIHVSVENNLVTIAAEVKQEDARRDGDKVLHSERYYGAVSRSFALPGDVDESTASAKYDNGVLTLTLPKKAAVAGKRIRIE</sequence>
<comment type="similarity">
    <text evidence="1 2">Belongs to the small heat shock protein (HSP20) family.</text>
</comment>
<evidence type="ECO:0000256" key="1">
    <source>
        <dbReference type="PROSITE-ProRule" id="PRU00285"/>
    </source>
</evidence>
<dbReference type="SUPFAM" id="SSF49764">
    <property type="entry name" value="HSP20-like chaperones"/>
    <property type="match status" value="1"/>
</dbReference>
<accession>A0A1A6DWZ5</accession>
<comment type="caution">
    <text evidence="4">The sequence shown here is derived from an EMBL/GenBank/DDBJ whole genome shotgun (WGS) entry which is preliminary data.</text>
</comment>
<proteinExistence type="inferred from homology"/>
<dbReference type="EMBL" id="LZDH01000023">
    <property type="protein sequence ID" value="OBS31467.1"/>
    <property type="molecule type" value="Genomic_DNA"/>
</dbReference>
<dbReference type="Proteomes" id="UP000091969">
    <property type="component" value="Unassembled WGS sequence"/>
</dbReference>
<dbReference type="CDD" id="cd06471">
    <property type="entry name" value="ACD_LpsHSP_like"/>
    <property type="match status" value="1"/>
</dbReference>
<dbReference type="Gene3D" id="2.60.40.790">
    <property type="match status" value="1"/>
</dbReference>
<dbReference type="OrthoDB" id="9808910at2"/>
<protein>
    <submittedName>
        <fullName evidence="5">18 kDa heat shock protein</fullName>
    </submittedName>
    <submittedName>
        <fullName evidence="4">Heat-shock protein Hsp20</fullName>
    </submittedName>
</protein>
<dbReference type="InterPro" id="IPR008978">
    <property type="entry name" value="HSP20-like_chaperone"/>
</dbReference>
<dbReference type="AlphaFoldDB" id="A0A1A6DWZ5"/>